<dbReference type="Pfam" id="PF07179">
    <property type="entry name" value="SseB"/>
    <property type="match status" value="1"/>
</dbReference>
<gene>
    <name evidence="2" type="ORF">CLV56_0024</name>
</gene>
<name>A0A0B2BBK8_9ACTN</name>
<reference evidence="2 3" key="1">
    <citation type="submission" date="2017-11" db="EMBL/GenBank/DDBJ databases">
        <title>Genomic Encyclopedia of Archaeal and Bacterial Type Strains, Phase II (KMG-II): From Individual Species to Whole Genera.</title>
        <authorList>
            <person name="Goeker M."/>
        </authorList>
    </citation>
    <scope>NUCLEOTIDE SEQUENCE [LARGE SCALE GENOMIC DNA]</scope>
    <source>
        <strain evidence="2 3">DSM 27763</strain>
    </source>
</reference>
<organism evidence="2 3">
    <name type="scientific">Mumia flava</name>
    <dbReference type="NCBI Taxonomy" id="1348852"/>
    <lineage>
        <taxon>Bacteria</taxon>
        <taxon>Bacillati</taxon>
        <taxon>Actinomycetota</taxon>
        <taxon>Actinomycetes</taxon>
        <taxon>Propionibacteriales</taxon>
        <taxon>Nocardioidaceae</taxon>
        <taxon>Mumia</taxon>
    </lineage>
</organism>
<accession>A0A0B2BBK8</accession>
<dbReference type="AlphaFoldDB" id="A0A0B2BBK8"/>
<protein>
    <submittedName>
        <fullName evidence="2">Type III secretion system (T3SS) SseB-like protein</fullName>
    </submittedName>
</protein>
<evidence type="ECO:0000313" key="3">
    <source>
        <dbReference type="Proteomes" id="UP000230842"/>
    </source>
</evidence>
<evidence type="ECO:0000313" key="2">
    <source>
        <dbReference type="EMBL" id="PJJ55825.1"/>
    </source>
</evidence>
<sequence>MSTLAQPAFPDDDGAADPRLAAALHALAQSPDLVGVLGALSDARVLVPVVAVLGESESGTDKEADMATVMLTGADGRRALLAFSSLETLGRWRPDARPVPVRARDAARAAIDEGATALIVDLAGPVRAVVETDDLRHLATGDVLVDVAGRWAWAAPGEAPA</sequence>
<feature type="domain" description="SseB protein N-terminal" evidence="1">
    <location>
        <begin position="20"/>
        <end position="136"/>
    </location>
</feature>
<proteinExistence type="predicted"/>
<dbReference type="RefSeq" id="WP_039359117.1">
    <property type="nucleotide sequence ID" value="NZ_PGEZ01000001.1"/>
</dbReference>
<dbReference type="InterPro" id="IPR009839">
    <property type="entry name" value="SseB_N"/>
</dbReference>
<dbReference type="OrthoDB" id="5188303at2"/>
<comment type="caution">
    <text evidence="2">The sequence shown here is derived from an EMBL/GenBank/DDBJ whole genome shotgun (WGS) entry which is preliminary data.</text>
</comment>
<dbReference type="EMBL" id="PGEZ01000001">
    <property type="protein sequence ID" value="PJJ55825.1"/>
    <property type="molecule type" value="Genomic_DNA"/>
</dbReference>
<keyword evidence="3" id="KW-1185">Reference proteome</keyword>
<evidence type="ECO:0000259" key="1">
    <source>
        <dbReference type="Pfam" id="PF07179"/>
    </source>
</evidence>
<dbReference type="Proteomes" id="UP000230842">
    <property type="component" value="Unassembled WGS sequence"/>
</dbReference>